<dbReference type="InterPro" id="IPR020904">
    <property type="entry name" value="Sc_DH/Rdtase_CS"/>
</dbReference>
<reference evidence="5" key="1">
    <citation type="submission" date="2020-05" db="EMBL/GenBank/DDBJ databases">
        <authorList>
            <person name="Chiriac C."/>
            <person name="Salcher M."/>
            <person name="Ghai R."/>
            <person name="Kavagutti S V."/>
        </authorList>
    </citation>
    <scope>NUCLEOTIDE SEQUENCE</scope>
</reference>
<proteinExistence type="inferred from homology"/>
<evidence type="ECO:0000256" key="1">
    <source>
        <dbReference type="ARBA" id="ARBA00006484"/>
    </source>
</evidence>
<evidence type="ECO:0000313" key="2">
    <source>
        <dbReference type="EMBL" id="CAB4727662.1"/>
    </source>
</evidence>
<evidence type="ECO:0000313" key="4">
    <source>
        <dbReference type="EMBL" id="CAB4968300.1"/>
    </source>
</evidence>
<dbReference type="PANTHER" id="PTHR42760">
    <property type="entry name" value="SHORT-CHAIN DEHYDROGENASES/REDUCTASES FAMILY MEMBER"/>
    <property type="match status" value="1"/>
</dbReference>
<dbReference type="EMBL" id="CAFBMM010000001">
    <property type="protein sequence ID" value="CAB4893883.1"/>
    <property type="molecule type" value="Genomic_DNA"/>
</dbReference>
<dbReference type="PRINTS" id="PR00080">
    <property type="entry name" value="SDRFAMILY"/>
</dbReference>
<name>A0A6J7Q3J3_9ZZZZ</name>
<dbReference type="SUPFAM" id="SSF51735">
    <property type="entry name" value="NAD(P)-binding Rossmann-fold domains"/>
    <property type="match status" value="1"/>
</dbReference>
<organism evidence="5">
    <name type="scientific">freshwater metagenome</name>
    <dbReference type="NCBI Taxonomy" id="449393"/>
    <lineage>
        <taxon>unclassified sequences</taxon>
        <taxon>metagenomes</taxon>
        <taxon>ecological metagenomes</taxon>
    </lineage>
</organism>
<dbReference type="EMBL" id="CAEZYK010000063">
    <property type="protein sequence ID" value="CAB4727662.1"/>
    <property type="molecule type" value="Genomic_DNA"/>
</dbReference>
<dbReference type="FunFam" id="3.40.50.720:FF:000084">
    <property type="entry name" value="Short-chain dehydrogenase reductase"/>
    <property type="match status" value="1"/>
</dbReference>
<protein>
    <submittedName>
        <fullName evidence="5">Unannotated protein</fullName>
    </submittedName>
</protein>
<dbReference type="InterPro" id="IPR002347">
    <property type="entry name" value="SDR_fam"/>
</dbReference>
<sequence length="267" mass="27761">MVEAGLDEHRPMRGLKGKVAVITGAGSGLGAATLHRLSEEGSITVGLDLVPAPDETRAASWHQVDVSNEDSVAAAMKAVIAEHNRIDVLATFAGVAGGGPVHSLASQEWNRVLAVNLTGTFLCCKHALVPMVEQESGAIITVASVEGIEGTEGGSVYNAAKGGVVLLTKNMAIDYARRNIRVNAVCPGFVETPMFDAVMGSSGMADYRDEYRNQHQIGRFGHPSEVAAATAFLASEDASFITGHALVVDGGYTAGMRTGLSDLLGLS</sequence>
<gene>
    <name evidence="2" type="ORF">UFOPK2683_01078</name>
    <name evidence="3" type="ORF">UFOPK3605_00077</name>
    <name evidence="4" type="ORF">UFOPK3897_00081</name>
    <name evidence="5" type="ORF">UFOPK4121_00078</name>
</gene>
<dbReference type="Pfam" id="PF13561">
    <property type="entry name" value="adh_short_C2"/>
    <property type="match status" value="1"/>
</dbReference>
<dbReference type="EMBL" id="CAFBPQ010000001">
    <property type="protein sequence ID" value="CAB5011565.1"/>
    <property type="molecule type" value="Genomic_DNA"/>
</dbReference>
<accession>A0A6J7Q3J3</accession>
<dbReference type="Gene3D" id="3.40.50.720">
    <property type="entry name" value="NAD(P)-binding Rossmann-like Domain"/>
    <property type="match status" value="1"/>
</dbReference>
<dbReference type="AlphaFoldDB" id="A0A6J7Q3J3"/>
<evidence type="ECO:0000313" key="5">
    <source>
        <dbReference type="EMBL" id="CAB5011565.1"/>
    </source>
</evidence>
<dbReference type="PRINTS" id="PR00081">
    <property type="entry name" value="GDHRDH"/>
</dbReference>
<dbReference type="EMBL" id="CAFBOF010000001">
    <property type="protein sequence ID" value="CAB4968300.1"/>
    <property type="molecule type" value="Genomic_DNA"/>
</dbReference>
<comment type="similarity">
    <text evidence="1">Belongs to the short-chain dehydrogenases/reductases (SDR) family.</text>
</comment>
<dbReference type="PROSITE" id="PS00061">
    <property type="entry name" value="ADH_SHORT"/>
    <property type="match status" value="1"/>
</dbReference>
<dbReference type="InterPro" id="IPR036291">
    <property type="entry name" value="NAD(P)-bd_dom_sf"/>
</dbReference>
<dbReference type="GO" id="GO:0016616">
    <property type="term" value="F:oxidoreductase activity, acting on the CH-OH group of donors, NAD or NADP as acceptor"/>
    <property type="evidence" value="ECO:0007669"/>
    <property type="project" value="TreeGrafter"/>
</dbReference>
<evidence type="ECO:0000313" key="3">
    <source>
        <dbReference type="EMBL" id="CAB4893883.1"/>
    </source>
</evidence>